<accession>A0A370FIV2</accession>
<keyword evidence="2" id="KW-0805">Transcription regulation</keyword>
<dbReference type="RefSeq" id="WP_114802811.1">
    <property type="nucleotide sequence ID" value="NZ_QQAV01000003.1"/>
</dbReference>
<dbReference type="STRING" id="433924.NS331_06710"/>
<dbReference type="InterPro" id="IPR036388">
    <property type="entry name" value="WH-like_DNA-bd_sf"/>
</dbReference>
<protein>
    <submittedName>
        <fullName evidence="6">DNA-binding transcriptional LysR family regulator</fullName>
    </submittedName>
</protein>
<evidence type="ECO:0000256" key="4">
    <source>
        <dbReference type="ARBA" id="ARBA00023163"/>
    </source>
</evidence>
<evidence type="ECO:0000256" key="3">
    <source>
        <dbReference type="ARBA" id="ARBA00023125"/>
    </source>
</evidence>
<dbReference type="PANTHER" id="PTHR30419">
    <property type="entry name" value="HTH-TYPE TRANSCRIPTIONAL REGULATOR YBHD"/>
    <property type="match status" value="1"/>
</dbReference>
<dbReference type="PRINTS" id="PR00039">
    <property type="entry name" value="HTHLYSR"/>
</dbReference>
<evidence type="ECO:0000313" key="6">
    <source>
        <dbReference type="EMBL" id="RDI26261.1"/>
    </source>
</evidence>
<sequence length="316" mass="33521">MNILASLRYLAALAEHRHFGRAAAACHITQPALSNAMRALEAEFGVAIVRRGRAYAGLTPEGEQVLASAHRMLHEHERLQQQLRSEAGQPRGRLRMAAVPTAIPLLSRFAARLRARHPGIVPTVLSMSSLELETGLDHLAIDLALGYTGRQGPAAKALQTWPQIEEHYFLLRRPTEAPAATMLARGQPIGWAEAAALPLCLLTPEMHNRAIVDAAFAEAGATGVAPAVETNSVLTLVLAVQAGDVCAVLPGAMVDTVRGQPGLVAQPLVGPTVRTPLGFMAPAAVRPSRALEAALGLLQSQEWLSELRAHGGALEA</sequence>
<dbReference type="InterPro" id="IPR036390">
    <property type="entry name" value="WH_DNA-bd_sf"/>
</dbReference>
<name>A0A370FIV2_9BURK</name>
<dbReference type="AlphaFoldDB" id="A0A370FIV2"/>
<evidence type="ECO:0000256" key="1">
    <source>
        <dbReference type="ARBA" id="ARBA00009437"/>
    </source>
</evidence>
<dbReference type="EMBL" id="QQAV01000003">
    <property type="protein sequence ID" value="RDI26261.1"/>
    <property type="molecule type" value="Genomic_DNA"/>
</dbReference>
<gene>
    <name evidence="6" type="ORF">DFR41_103421</name>
</gene>
<evidence type="ECO:0000259" key="5">
    <source>
        <dbReference type="PROSITE" id="PS50931"/>
    </source>
</evidence>
<dbReference type="PROSITE" id="PS50931">
    <property type="entry name" value="HTH_LYSR"/>
    <property type="match status" value="1"/>
</dbReference>
<dbReference type="Proteomes" id="UP000255265">
    <property type="component" value="Unassembled WGS sequence"/>
</dbReference>
<dbReference type="GO" id="GO:0005829">
    <property type="term" value="C:cytosol"/>
    <property type="evidence" value="ECO:0007669"/>
    <property type="project" value="TreeGrafter"/>
</dbReference>
<dbReference type="FunFam" id="1.10.10.10:FF:000001">
    <property type="entry name" value="LysR family transcriptional regulator"/>
    <property type="match status" value="1"/>
</dbReference>
<dbReference type="CDD" id="cd05466">
    <property type="entry name" value="PBP2_LTTR_substrate"/>
    <property type="match status" value="1"/>
</dbReference>
<dbReference type="SUPFAM" id="SSF53850">
    <property type="entry name" value="Periplasmic binding protein-like II"/>
    <property type="match status" value="1"/>
</dbReference>
<organism evidence="6 7">
    <name type="scientific">Pseudacidovorax intermedius</name>
    <dbReference type="NCBI Taxonomy" id="433924"/>
    <lineage>
        <taxon>Bacteria</taxon>
        <taxon>Pseudomonadati</taxon>
        <taxon>Pseudomonadota</taxon>
        <taxon>Betaproteobacteria</taxon>
        <taxon>Burkholderiales</taxon>
        <taxon>Comamonadaceae</taxon>
        <taxon>Pseudacidovorax</taxon>
    </lineage>
</organism>
<dbReference type="SUPFAM" id="SSF46785">
    <property type="entry name" value="Winged helix' DNA-binding domain"/>
    <property type="match status" value="1"/>
</dbReference>
<dbReference type="PANTHER" id="PTHR30419:SF31">
    <property type="entry name" value="BLR3139 PROTEIN"/>
    <property type="match status" value="1"/>
</dbReference>
<dbReference type="Pfam" id="PF00126">
    <property type="entry name" value="HTH_1"/>
    <property type="match status" value="1"/>
</dbReference>
<dbReference type="OrthoDB" id="9775392at2"/>
<dbReference type="InterPro" id="IPR000847">
    <property type="entry name" value="LysR_HTH_N"/>
</dbReference>
<keyword evidence="7" id="KW-1185">Reference proteome</keyword>
<proteinExistence type="inferred from homology"/>
<keyword evidence="4" id="KW-0804">Transcription</keyword>
<dbReference type="GO" id="GO:0003677">
    <property type="term" value="F:DNA binding"/>
    <property type="evidence" value="ECO:0007669"/>
    <property type="project" value="UniProtKB-KW"/>
</dbReference>
<dbReference type="GO" id="GO:0003700">
    <property type="term" value="F:DNA-binding transcription factor activity"/>
    <property type="evidence" value="ECO:0007669"/>
    <property type="project" value="InterPro"/>
</dbReference>
<dbReference type="Gene3D" id="1.10.10.10">
    <property type="entry name" value="Winged helix-like DNA-binding domain superfamily/Winged helix DNA-binding domain"/>
    <property type="match status" value="1"/>
</dbReference>
<feature type="domain" description="HTH lysR-type" evidence="5">
    <location>
        <begin position="1"/>
        <end position="59"/>
    </location>
</feature>
<comment type="similarity">
    <text evidence="1">Belongs to the LysR transcriptional regulatory family.</text>
</comment>
<dbReference type="Gene3D" id="3.40.190.290">
    <property type="match status" value="1"/>
</dbReference>
<dbReference type="Pfam" id="PF03466">
    <property type="entry name" value="LysR_substrate"/>
    <property type="match status" value="1"/>
</dbReference>
<reference evidence="6 7" key="1">
    <citation type="submission" date="2018-07" db="EMBL/GenBank/DDBJ databases">
        <title>Genomic Encyclopedia of Type Strains, Phase IV (KMG-IV): sequencing the most valuable type-strain genomes for metagenomic binning, comparative biology and taxonomic classification.</title>
        <authorList>
            <person name="Goeker M."/>
        </authorList>
    </citation>
    <scope>NUCLEOTIDE SEQUENCE [LARGE SCALE GENOMIC DNA]</scope>
    <source>
        <strain evidence="6 7">DSM 21352</strain>
    </source>
</reference>
<keyword evidence="3 6" id="KW-0238">DNA-binding</keyword>
<dbReference type="InterPro" id="IPR005119">
    <property type="entry name" value="LysR_subst-bd"/>
</dbReference>
<comment type="caution">
    <text evidence="6">The sequence shown here is derived from an EMBL/GenBank/DDBJ whole genome shotgun (WGS) entry which is preliminary data.</text>
</comment>
<dbReference type="InterPro" id="IPR050950">
    <property type="entry name" value="HTH-type_LysR_regulators"/>
</dbReference>
<evidence type="ECO:0000313" key="7">
    <source>
        <dbReference type="Proteomes" id="UP000255265"/>
    </source>
</evidence>
<evidence type="ECO:0000256" key="2">
    <source>
        <dbReference type="ARBA" id="ARBA00023015"/>
    </source>
</evidence>